<dbReference type="GeneID" id="87824503"/>
<evidence type="ECO:0000313" key="2">
    <source>
        <dbReference type="Proteomes" id="UP001302602"/>
    </source>
</evidence>
<sequence length="67" mass="7989">IRQRPEAEANEIVKRIRRGEDPECIVRFIKEGDLLLQLALVPETRYRYISPFLEEMRASLMRPESPY</sequence>
<reference evidence="1" key="2">
    <citation type="submission" date="2023-05" db="EMBL/GenBank/DDBJ databases">
        <authorList>
            <consortium name="Lawrence Berkeley National Laboratory"/>
            <person name="Steindorff A."/>
            <person name="Hensen N."/>
            <person name="Bonometti L."/>
            <person name="Westerberg I."/>
            <person name="Brannstrom I.O."/>
            <person name="Guillou S."/>
            <person name="Cros-Aarteil S."/>
            <person name="Calhoun S."/>
            <person name="Haridas S."/>
            <person name="Kuo A."/>
            <person name="Mondo S."/>
            <person name="Pangilinan J."/>
            <person name="Riley R."/>
            <person name="Labutti K."/>
            <person name="Andreopoulos B."/>
            <person name="Lipzen A."/>
            <person name="Chen C."/>
            <person name="Yanf M."/>
            <person name="Daum C."/>
            <person name="Ng V."/>
            <person name="Clum A."/>
            <person name="Ohm R."/>
            <person name="Martin F."/>
            <person name="Silar P."/>
            <person name="Natvig D."/>
            <person name="Lalanne C."/>
            <person name="Gautier V."/>
            <person name="Ament-Velasquez S.L."/>
            <person name="Kruys A."/>
            <person name="Hutchinson M.I."/>
            <person name="Powell A.J."/>
            <person name="Barry K."/>
            <person name="Miller A.N."/>
            <person name="Grigoriev I.V."/>
            <person name="Debuchy R."/>
            <person name="Gladieux P."/>
            <person name="Thoren M.H."/>
            <person name="Johannesson H."/>
        </authorList>
    </citation>
    <scope>NUCLEOTIDE SEQUENCE</scope>
    <source>
        <strain evidence="1">CBS 731.68</strain>
    </source>
</reference>
<feature type="non-terminal residue" evidence="1">
    <location>
        <position position="1"/>
    </location>
</feature>
<reference evidence="1" key="1">
    <citation type="journal article" date="2023" name="Mol. Phylogenet. Evol.">
        <title>Genome-scale phylogeny and comparative genomics of the fungal order Sordariales.</title>
        <authorList>
            <person name="Hensen N."/>
            <person name="Bonometti L."/>
            <person name="Westerberg I."/>
            <person name="Brannstrom I.O."/>
            <person name="Guillou S."/>
            <person name="Cros-Aarteil S."/>
            <person name="Calhoun S."/>
            <person name="Haridas S."/>
            <person name="Kuo A."/>
            <person name="Mondo S."/>
            <person name="Pangilinan J."/>
            <person name="Riley R."/>
            <person name="LaButti K."/>
            <person name="Andreopoulos B."/>
            <person name="Lipzen A."/>
            <person name="Chen C."/>
            <person name="Yan M."/>
            <person name="Daum C."/>
            <person name="Ng V."/>
            <person name="Clum A."/>
            <person name="Steindorff A."/>
            <person name="Ohm R.A."/>
            <person name="Martin F."/>
            <person name="Silar P."/>
            <person name="Natvig D.O."/>
            <person name="Lalanne C."/>
            <person name="Gautier V."/>
            <person name="Ament-Velasquez S.L."/>
            <person name="Kruys A."/>
            <person name="Hutchinson M.I."/>
            <person name="Powell A.J."/>
            <person name="Barry K."/>
            <person name="Miller A.N."/>
            <person name="Grigoriev I.V."/>
            <person name="Debuchy R."/>
            <person name="Gladieux P."/>
            <person name="Hiltunen Thoren M."/>
            <person name="Johannesson H."/>
        </authorList>
    </citation>
    <scope>NUCLEOTIDE SEQUENCE</scope>
    <source>
        <strain evidence="1">CBS 731.68</strain>
    </source>
</reference>
<evidence type="ECO:0000313" key="1">
    <source>
        <dbReference type="EMBL" id="KAK4120218.1"/>
    </source>
</evidence>
<dbReference type="EMBL" id="MU853240">
    <property type="protein sequence ID" value="KAK4120218.1"/>
    <property type="molecule type" value="Genomic_DNA"/>
</dbReference>
<feature type="non-terminal residue" evidence="1">
    <location>
        <position position="67"/>
    </location>
</feature>
<dbReference type="AlphaFoldDB" id="A0AAN6Z0C7"/>
<dbReference type="RefSeq" id="XP_062643989.1">
    <property type="nucleotide sequence ID" value="XM_062787733.1"/>
</dbReference>
<name>A0AAN6Z0C7_9PEZI</name>
<accession>A0AAN6Z0C7</accession>
<gene>
    <name evidence="1" type="ORF">N657DRAFT_531873</name>
</gene>
<dbReference type="Proteomes" id="UP001302602">
    <property type="component" value="Unassembled WGS sequence"/>
</dbReference>
<keyword evidence="2" id="KW-1185">Reference proteome</keyword>
<comment type="caution">
    <text evidence="1">The sequence shown here is derived from an EMBL/GenBank/DDBJ whole genome shotgun (WGS) entry which is preliminary data.</text>
</comment>
<protein>
    <submittedName>
        <fullName evidence="1">Uncharacterized protein</fullName>
    </submittedName>
</protein>
<proteinExistence type="predicted"/>
<organism evidence="1 2">
    <name type="scientific">Parathielavia appendiculata</name>
    <dbReference type="NCBI Taxonomy" id="2587402"/>
    <lineage>
        <taxon>Eukaryota</taxon>
        <taxon>Fungi</taxon>
        <taxon>Dikarya</taxon>
        <taxon>Ascomycota</taxon>
        <taxon>Pezizomycotina</taxon>
        <taxon>Sordariomycetes</taxon>
        <taxon>Sordariomycetidae</taxon>
        <taxon>Sordariales</taxon>
        <taxon>Chaetomiaceae</taxon>
        <taxon>Parathielavia</taxon>
    </lineage>
</organism>